<accession>A0A918CXQ9</accession>
<organism evidence="3 4">
    <name type="scientific">Streptomyces fuscichromogenes</name>
    <dbReference type="NCBI Taxonomy" id="1324013"/>
    <lineage>
        <taxon>Bacteria</taxon>
        <taxon>Bacillati</taxon>
        <taxon>Actinomycetota</taxon>
        <taxon>Actinomycetes</taxon>
        <taxon>Kitasatosporales</taxon>
        <taxon>Streptomycetaceae</taxon>
        <taxon>Streptomyces</taxon>
    </lineage>
</organism>
<dbReference type="InterPro" id="IPR021944">
    <property type="entry name" value="DUF3560"/>
</dbReference>
<feature type="compositionally biased region" description="Basic and acidic residues" evidence="2">
    <location>
        <begin position="1088"/>
        <end position="1099"/>
    </location>
</feature>
<feature type="compositionally biased region" description="Low complexity" evidence="2">
    <location>
        <begin position="1"/>
        <end position="20"/>
    </location>
</feature>
<feature type="region of interest" description="Disordered" evidence="2">
    <location>
        <begin position="1339"/>
        <end position="1388"/>
    </location>
</feature>
<comment type="caution">
    <text evidence="3">The sequence shown here is derived from an EMBL/GenBank/DDBJ whole genome shotgun (WGS) entry which is preliminary data.</text>
</comment>
<dbReference type="Pfam" id="PF12083">
    <property type="entry name" value="DUF3560"/>
    <property type="match status" value="1"/>
</dbReference>
<feature type="region of interest" description="Disordered" evidence="2">
    <location>
        <begin position="131"/>
        <end position="168"/>
    </location>
</feature>
<evidence type="ECO:0000256" key="2">
    <source>
        <dbReference type="SAM" id="MobiDB-lite"/>
    </source>
</evidence>
<evidence type="ECO:0000313" key="3">
    <source>
        <dbReference type="EMBL" id="GGN44714.1"/>
    </source>
</evidence>
<dbReference type="EMBL" id="BMML01000043">
    <property type="protein sequence ID" value="GGN44714.1"/>
    <property type="molecule type" value="Genomic_DNA"/>
</dbReference>
<reference evidence="3" key="1">
    <citation type="journal article" date="2014" name="Int. J. Syst. Evol. Microbiol.">
        <title>Complete genome sequence of Corynebacterium casei LMG S-19264T (=DSM 44701T), isolated from a smear-ripened cheese.</title>
        <authorList>
            <consortium name="US DOE Joint Genome Institute (JGI-PGF)"/>
            <person name="Walter F."/>
            <person name="Albersmeier A."/>
            <person name="Kalinowski J."/>
            <person name="Ruckert C."/>
        </authorList>
    </citation>
    <scope>NUCLEOTIDE SEQUENCE</scope>
    <source>
        <strain evidence="3">CGMCC 4.7110</strain>
    </source>
</reference>
<evidence type="ECO:0008006" key="5">
    <source>
        <dbReference type="Google" id="ProtNLM"/>
    </source>
</evidence>
<sequence length="1388" mass="147438">MTATTRRASCTSAPAQAPAPAEVPAPTAPPAEQPHAVDARGVALPRNLARLTAQAEEAGWTAAVQTQPGYCALLLTARQEAGETVLRCVWRLTARGHRWDGATLTRYGQAAAQDIAWRTVANLVTAEAPTAPTQAATADAPVPVPAEGAAETPAPRKRARRTPSVADVERARRAAEEWPEAMHARSLGDRYEGEFRRSDLLSELSVCGERFPFRFHFKSGGGHTVTLPTGDVRGTWGEVTGAAIAYVIAKRPAAVLRATTETARVYGIHAERAAEKAEENAQTAVLVGMARAALDTVRAFAQRIDWDGLTDEQYDSARGAVREAEECAEGAESAYGLGDVDTARWETRDSLAVVRSFGLDVPSAQECAERAPEPRAVAGRVRPQASAFLLRITRPGWEGPTETAAVPAGDAPAGSGVTPAVATSADSTPREAAAEAGPAEGAPVGVKPPAVLPDVVSDPGGVDGWETDGGAVEVLPVICHGNGGGVFPVAFRGPYEGTVRVSRAWLTERARRALTVARQRLTAAEEHAETCAAWRRDAYDLHQEVRRSAGVLGPDVWVAEETAGAWSARAREVSWAQDKRRQGARDAVRWRERELSALESEAREAGERAAAGRNFLARAAAGDVPAGRGAWASADGGAAAMFELPACAEVSPDMEHAPGMAERRAFVDLLADAVSARDEERPLIGRDLPSKKTHGRTSGIEKGQASASVKALVQPWKAPKIPAEGKAPTAAQLEDWQDGYAGAPVVAETEAAPGVWLPMAAVAFAETATANGWTVAMQRQGATVTVRAGGRATGKVPGEVRAVWSASLYDVTASGAWVDGVRLDTVATLHAVNATVAQQCKAPGALAEDARPDAHADAVDLDGWEGEGGALARDGGELPPPATRAEVSAPPADVVSDPSGVGVWEAEGGAVPGVDTPAPVAAAVAVMPTAWAKPAGRGDCAAANTCGGFGVLLWDVPGCAPRCAECAARVMGHSPAALRALTLPGDVAEAEEGAEAADIVIRHTHEDGTTVEGSTKGDGVWEALRPLGWTYRRTPGIFIRGSRYKGADRWKINRAADAVRALGLSCAVVIDEDMSFAEREAARVDAAEERTERYADRAGRAAASSQSARDASDQIGERFWMGQPILVGHNSEERARRDQERMHNAMRKSIAEDKRAGYWASRAAAAEAYERYRKNPGRTLRRIEKLEAERRGVLRERDGVDDKGRTADVWRRGPSESRREELTRLLAEYDEELTYWAETIKEAERRGFKVWGKADFVRGDFARWRGSWYEVTRVNAKTVTVPHIHAAFDGGAVGAVGGCRVVTRAATAETRHKGSTYTLPYNEVSGRMSAEQMRAALAGEAIPADPRDVTPEPTPEEAEAERADDARAPAEHQDQTAPAPLEEAPPCD</sequence>
<dbReference type="RefSeq" id="WP_189269301.1">
    <property type="nucleotide sequence ID" value="NZ_BMML01000043.1"/>
</dbReference>
<evidence type="ECO:0000256" key="1">
    <source>
        <dbReference type="SAM" id="Coils"/>
    </source>
</evidence>
<feature type="region of interest" description="Disordered" evidence="2">
    <location>
        <begin position="866"/>
        <end position="895"/>
    </location>
</feature>
<evidence type="ECO:0000313" key="4">
    <source>
        <dbReference type="Proteomes" id="UP000653411"/>
    </source>
</evidence>
<feature type="coiled-coil region" evidence="1">
    <location>
        <begin position="1183"/>
        <end position="1246"/>
    </location>
</feature>
<protein>
    <recommendedName>
        <fullName evidence="5">DUF3560 domain-containing protein</fullName>
    </recommendedName>
</protein>
<keyword evidence="4" id="KW-1185">Reference proteome</keyword>
<keyword evidence="1" id="KW-0175">Coiled coil</keyword>
<name>A0A918CXQ9_9ACTN</name>
<feature type="region of interest" description="Disordered" evidence="2">
    <location>
        <begin position="685"/>
        <end position="706"/>
    </location>
</feature>
<feature type="region of interest" description="Disordered" evidence="2">
    <location>
        <begin position="1"/>
        <end position="34"/>
    </location>
</feature>
<feature type="region of interest" description="Disordered" evidence="2">
    <location>
        <begin position="1088"/>
        <end position="1108"/>
    </location>
</feature>
<feature type="compositionally biased region" description="Low complexity" evidence="2">
    <location>
        <begin position="131"/>
        <end position="153"/>
    </location>
</feature>
<feature type="compositionally biased region" description="Pro residues" evidence="2">
    <location>
        <begin position="21"/>
        <end position="32"/>
    </location>
</feature>
<feature type="compositionally biased region" description="Low complexity" evidence="2">
    <location>
        <begin position="434"/>
        <end position="448"/>
    </location>
</feature>
<gene>
    <name evidence="3" type="ORF">GCM10011578_095980</name>
</gene>
<feature type="compositionally biased region" description="Basic and acidic residues" evidence="2">
    <location>
        <begin position="1360"/>
        <end position="1374"/>
    </location>
</feature>
<proteinExistence type="predicted"/>
<reference evidence="3" key="2">
    <citation type="submission" date="2020-09" db="EMBL/GenBank/DDBJ databases">
        <authorList>
            <person name="Sun Q."/>
            <person name="Zhou Y."/>
        </authorList>
    </citation>
    <scope>NUCLEOTIDE SEQUENCE</scope>
    <source>
        <strain evidence="3">CGMCC 4.7110</strain>
    </source>
</reference>
<feature type="region of interest" description="Disordered" evidence="2">
    <location>
        <begin position="398"/>
        <end position="448"/>
    </location>
</feature>
<dbReference type="Proteomes" id="UP000653411">
    <property type="component" value="Unassembled WGS sequence"/>
</dbReference>